<proteinExistence type="inferred from homology"/>
<feature type="transmembrane region" description="Helical" evidence="4">
    <location>
        <begin position="352"/>
        <end position="372"/>
    </location>
</feature>
<reference evidence="5" key="1">
    <citation type="submission" date="2020-04" db="EMBL/GenBank/DDBJ databases">
        <authorList>
            <person name="Zhang T."/>
        </authorList>
    </citation>
    <scope>NUCLEOTIDE SEQUENCE</scope>
    <source>
        <strain evidence="5">HKST-UBA01</strain>
    </source>
</reference>
<dbReference type="AlphaFoldDB" id="A0A956M361"/>
<organism evidence="5 6">
    <name type="scientific">Eiseniibacteriota bacterium</name>
    <dbReference type="NCBI Taxonomy" id="2212470"/>
    <lineage>
        <taxon>Bacteria</taxon>
        <taxon>Candidatus Eiseniibacteriota</taxon>
    </lineage>
</organism>
<accession>A0A956M361</accession>
<reference evidence="5" key="2">
    <citation type="journal article" date="2021" name="Microbiome">
        <title>Successional dynamics and alternative stable states in a saline activated sludge microbial community over 9 years.</title>
        <authorList>
            <person name="Wang Y."/>
            <person name="Ye J."/>
            <person name="Ju F."/>
            <person name="Liu L."/>
            <person name="Boyd J.A."/>
            <person name="Deng Y."/>
            <person name="Parks D.H."/>
            <person name="Jiang X."/>
            <person name="Yin X."/>
            <person name="Woodcroft B.J."/>
            <person name="Tyson G.W."/>
            <person name="Hugenholtz P."/>
            <person name="Polz M.F."/>
            <person name="Zhang T."/>
        </authorList>
    </citation>
    <scope>NUCLEOTIDE SEQUENCE</scope>
    <source>
        <strain evidence="5">HKST-UBA01</strain>
    </source>
</reference>
<keyword evidence="4" id="KW-0812">Transmembrane</keyword>
<sequence length="430" mass="48816">MSPGHLVRFDQHPLYALLLLFFGLYPVVSSLVWIATAVLFYLRRERGQGEAFYDLGDAPPPVSVLIPAFSEEAVIRRTLTGVCALRYPDFEVVVIDDASTDGTAQLVEEFRLRAESGPASLPPVRLIQKRTNEGKAMALNDAIPCLRGDLVLVIDADAYPDPDLLRYLVPHFRSARVGAVTGNPKVANRETFLAQLQLIEFTSIVSLLRRAQRIWGRILTMSGVVGLFRKSALFDVGLYAPEMATEDIDISWKLQRARYDVRYESRALVWMQVPPTLGRLWKQRMRWARGLSQILRRHRTVWGDPRDRRLWPVVIEATLSVMWAYCAVLLTVFWIASSAVGHLPRGISPIPLWWGMLIATLCIAQLATGVLLERRYDREVVRYFPVAVFYPIVYWMLMALVTVLATPFGLLVPSRRGAVTRWQTERDPIT</sequence>
<evidence type="ECO:0000256" key="3">
    <source>
        <dbReference type="ARBA" id="ARBA00022679"/>
    </source>
</evidence>
<keyword evidence="2 5" id="KW-0328">Glycosyltransferase</keyword>
<keyword evidence="3 5" id="KW-0808">Transferase</keyword>
<dbReference type="PANTHER" id="PTHR43630">
    <property type="entry name" value="POLY-BETA-1,6-N-ACETYL-D-GLUCOSAMINE SYNTHASE"/>
    <property type="match status" value="1"/>
</dbReference>
<feature type="transmembrane region" description="Helical" evidence="4">
    <location>
        <begin position="15"/>
        <end position="42"/>
    </location>
</feature>
<dbReference type="PANTHER" id="PTHR43630:SF1">
    <property type="entry name" value="POLY-BETA-1,6-N-ACETYL-D-GLUCOSAMINE SYNTHASE"/>
    <property type="match status" value="1"/>
</dbReference>
<evidence type="ECO:0000313" key="5">
    <source>
        <dbReference type="EMBL" id="MCA9729963.1"/>
    </source>
</evidence>
<dbReference type="Pfam" id="PF13641">
    <property type="entry name" value="Glyco_tranf_2_3"/>
    <property type="match status" value="1"/>
</dbReference>
<protein>
    <submittedName>
        <fullName evidence="5">Poly-beta-1,6 N-acetyl-D-glucosamine synthase</fullName>
        <ecNumber evidence="5">2.4.1.-</ecNumber>
    </submittedName>
</protein>
<dbReference type="EC" id="2.4.1.-" evidence="5"/>
<dbReference type="CDD" id="cd06423">
    <property type="entry name" value="CESA_like"/>
    <property type="match status" value="1"/>
</dbReference>
<evidence type="ECO:0000256" key="4">
    <source>
        <dbReference type="SAM" id="Phobius"/>
    </source>
</evidence>
<dbReference type="Gene3D" id="3.90.550.10">
    <property type="entry name" value="Spore Coat Polysaccharide Biosynthesis Protein SpsA, Chain A"/>
    <property type="match status" value="1"/>
</dbReference>
<dbReference type="GO" id="GO:0016757">
    <property type="term" value="F:glycosyltransferase activity"/>
    <property type="evidence" value="ECO:0007669"/>
    <property type="project" value="UniProtKB-KW"/>
</dbReference>
<feature type="transmembrane region" description="Helical" evidence="4">
    <location>
        <begin position="392"/>
        <end position="412"/>
    </location>
</feature>
<evidence type="ECO:0000256" key="1">
    <source>
        <dbReference type="ARBA" id="ARBA00006739"/>
    </source>
</evidence>
<dbReference type="EMBL" id="JAGQHR010000920">
    <property type="protein sequence ID" value="MCA9729963.1"/>
    <property type="molecule type" value="Genomic_DNA"/>
</dbReference>
<gene>
    <name evidence="5" type="ORF">KC729_19925</name>
</gene>
<feature type="transmembrane region" description="Helical" evidence="4">
    <location>
        <begin position="322"/>
        <end position="340"/>
    </location>
</feature>
<evidence type="ECO:0000313" key="6">
    <source>
        <dbReference type="Proteomes" id="UP000697710"/>
    </source>
</evidence>
<name>A0A956M361_UNCEI</name>
<evidence type="ECO:0000256" key="2">
    <source>
        <dbReference type="ARBA" id="ARBA00022676"/>
    </source>
</evidence>
<comment type="similarity">
    <text evidence="1">Belongs to the glycosyltransferase 2 family.</text>
</comment>
<dbReference type="Proteomes" id="UP000697710">
    <property type="component" value="Unassembled WGS sequence"/>
</dbReference>
<keyword evidence="4" id="KW-1133">Transmembrane helix</keyword>
<keyword evidence="4" id="KW-0472">Membrane</keyword>
<dbReference type="SUPFAM" id="SSF53448">
    <property type="entry name" value="Nucleotide-diphospho-sugar transferases"/>
    <property type="match status" value="1"/>
</dbReference>
<comment type="caution">
    <text evidence="5">The sequence shown here is derived from an EMBL/GenBank/DDBJ whole genome shotgun (WGS) entry which is preliminary data.</text>
</comment>
<dbReference type="InterPro" id="IPR029044">
    <property type="entry name" value="Nucleotide-diphossugar_trans"/>
</dbReference>